<dbReference type="AlphaFoldDB" id="A0A3B0BWW7"/>
<dbReference type="EMBL" id="RBAH01000021">
    <property type="protein sequence ID" value="RKN75966.1"/>
    <property type="molecule type" value="Genomic_DNA"/>
</dbReference>
<organism evidence="1 2">
    <name type="scientific">Paenibacillus ginsengarvi</name>
    <dbReference type="NCBI Taxonomy" id="400777"/>
    <lineage>
        <taxon>Bacteria</taxon>
        <taxon>Bacillati</taxon>
        <taxon>Bacillota</taxon>
        <taxon>Bacilli</taxon>
        <taxon>Bacillales</taxon>
        <taxon>Paenibacillaceae</taxon>
        <taxon>Paenibacillus</taxon>
    </lineage>
</organism>
<reference evidence="1 2" key="1">
    <citation type="journal article" date="2007" name="Int. J. Syst. Evol. Microbiol.">
        <title>Paenibacillus ginsengarvi sp. nov., isolated from soil from ginseng cultivation.</title>
        <authorList>
            <person name="Yoon M.H."/>
            <person name="Ten L.N."/>
            <person name="Im W.T."/>
        </authorList>
    </citation>
    <scope>NUCLEOTIDE SEQUENCE [LARGE SCALE GENOMIC DNA]</scope>
    <source>
        <strain evidence="1 2">KCTC 13059</strain>
    </source>
</reference>
<sequence length="745" mass="82681">MLPLPNLDDRTYDQIVREAKDKIPKLFPRWTDENAHDPGLTLLELLAWISEMQQYYLDRITTRSERKFLKLLGLSPQGETSAVCEVAFAGASRTVTIPRGTPLYAYDQSFETLETLELIPAVLEKVIVRTETATGDVTSNLRSGIAFYAFGQEAGEGSRMFVGFDRELPLHTDITLSVRLSDHYPVPVGRGGDLAQEHSLVASASVSWKYAAGEEGDSWQPLHVVRDTTAHLSQSGHVTLRLTEPMKPLSMYPADDKKRYWLICTLEHGGYELSPKVEHLCINAVQAEQRQTISEYVHFDTDGEAGLVLEPEGYLANAGTIAVQTCDELGRWREWRSVSGLEKCGAGDYRFELERDTEARRLKLRFGDGVHGAVPGRVQPLRIVCSDSEKEPLLWIGASDGLPGQSFDISRKGTFRKDGMLIQVAVHSGDTDEWLWEDWEPVDDFDHSGPSDRHFVYDRAEGLIRFGDNERGRIPPSSGAANIRFVALRTGGGARGNVKMGMISAFADFIPEWEGIDVTNPAEATGGSEEETLEQAKRRAQRELSVPTRAVTAADYEEIVRDTPGLRVARVKAIPLFKPGMRDYPREKAPAQMTVVVVPYSESDRPFAGPGFLETVRRYLEPYRLLATELHVMSAAYIKVTVHAVVVVEPAYKEQTSAVANVLRRLLRPMGHGDGEGWQFGRSVHKGDIIGAISKLKGVVYVQDIWIDAEGPAVRKDGGGDIHLPPYGLVYSGEHEVELIGVTDL</sequence>
<dbReference type="NCBIfam" id="TIGR02243">
    <property type="entry name" value="putative baseplate assembly protein"/>
    <property type="match status" value="1"/>
</dbReference>
<keyword evidence="2" id="KW-1185">Reference proteome</keyword>
<dbReference type="RefSeq" id="WP_120749898.1">
    <property type="nucleotide sequence ID" value="NZ_RBAH01000021.1"/>
</dbReference>
<dbReference type="OrthoDB" id="9027184at2"/>
<protein>
    <submittedName>
        <fullName evidence="1">Putative baseplate assembly protein</fullName>
    </submittedName>
</protein>
<accession>A0A3B0BWW7</accession>
<evidence type="ECO:0000313" key="1">
    <source>
        <dbReference type="EMBL" id="RKN75966.1"/>
    </source>
</evidence>
<comment type="caution">
    <text evidence="1">The sequence shown here is derived from an EMBL/GenBank/DDBJ whole genome shotgun (WGS) entry which is preliminary data.</text>
</comment>
<dbReference type="Proteomes" id="UP000282311">
    <property type="component" value="Unassembled WGS sequence"/>
</dbReference>
<evidence type="ECO:0000313" key="2">
    <source>
        <dbReference type="Proteomes" id="UP000282311"/>
    </source>
</evidence>
<dbReference type="InterPro" id="IPR011749">
    <property type="entry name" value="CHP02243"/>
</dbReference>
<proteinExistence type="predicted"/>
<name>A0A3B0BWW7_9BACL</name>
<gene>
    <name evidence="1" type="ORF">D7M11_24500</name>
</gene>